<dbReference type="Proteomes" id="UP001156870">
    <property type="component" value="Unassembled WGS sequence"/>
</dbReference>
<evidence type="ECO:0000313" key="1">
    <source>
        <dbReference type="EMBL" id="GLS27235.1"/>
    </source>
</evidence>
<keyword evidence="2" id="KW-1185">Reference proteome</keyword>
<gene>
    <name evidence="1" type="ORF">GCM10007877_29540</name>
</gene>
<protein>
    <submittedName>
        <fullName evidence="1">Uncharacterized protein</fullName>
    </submittedName>
</protein>
<reference evidence="1 2" key="1">
    <citation type="journal article" date="2014" name="Int. J. Syst. Evol. Microbiol.">
        <title>Complete genome sequence of Corynebacterium casei LMG S-19264T (=DSM 44701T), isolated from a smear-ripened cheese.</title>
        <authorList>
            <consortium name="US DOE Joint Genome Institute (JGI-PGF)"/>
            <person name="Walter F."/>
            <person name="Albersmeier A."/>
            <person name="Kalinowski J."/>
            <person name="Ruckert C."/>
        </authorList>
    </citation>
    <scope>NUCLEOTIDE SEQUENCE [LARGE SCALE GENOMIC DNA]</scope>
    <source>
        <strain evidence="1 2">NBRC 110095</strain>
    </source>
</reference>
<comment type="caution">
    <text evidence="1">The sequence shown here is derived from an EMBL/GenBank/DDBJ whole genome shotgun (WGS) entry which is preliminary data.</text>
</comment>
<evidence type="ECO:0000313" key="2">
    <source>
        <dbReference type="Proteomes" id="UP001156870"/>
    </source>
</evidence>
<name>A0AA37TBY1_9GAMM</name>
<proteinExistence type="predicted"/>
<accession>A0AA37TBY1</accession>
<organism evidence="1 2">
    <name type="scientific">Marinibactrum halimedae</name>
    <dbReference type="NCBI Taxonomy" id="1444977"/>
    <lineage>
        <taxon>Bacteria</taxon>
        <taxon>Pseudomonadati</taxon>
        <taxon>Pseudomonadota</taxon>
        <taxon>Gammaproteobacteria</taxon>
        <taxon>Cellvibrionales</taxon>
        <taxon>Cellvibrionaceae</taxon>
        <taxon>Marinibactrum</taxon>
    </lineage>
</organism>
<dbReference type="EMBL" id="BSPD01000072">
    <property type="protein sequence ID" value="GLS27235.1"/>
    <property type="molecule type" value="Genomic_DNA"/>
</dbReference>
<sequence length="180" mass="20672">MAVAREGWKLVIDQYGVGRRLFVRAGDAPIYLKLIYEHHTSYHLTEIFRELFALTSFNKGVALTLDQSKRVIEKGGWMIEYYLHAGDVMINKMSYGDQFTGEVLDLPKIMRVQYSKESEDWNVLEGDGVVSIKKTVSGKHFIAVPGEFESPVDAARRMPEHIYNAYKKVGNLYKFVFLAR</sequence>
<dbReference type="RefSeq" id="WP_232595937.1">
    <property type="nucleotide sequence ID" value="NZ_BSPD01000072.1"/>
</dbReference>
<dbReference type="AlphaFoldDB" id="A0AA37TBY1"/>